<keyword evidence="2" id="KW-0238">DNA-binding</keyword>
<keyword evidence="3" id="KW-1185">Reference proteome</keyword>
<dbReference type="RefSeq" id="WP_124973309.1">
    <property type="nucleotide sequence ID" value="NZ_RQVS01000013.1"/>
</dbReference>
<dbReference type="InterPro" id="IPR009061">
    <property type="entry name" value="DNA-bd_dom_put_sf"/>
</dbReference>
<dbReference type="SUPFAM" id="SSF46955">
    <property type="entry name" value="Putative DNA-binding domain"/>
    <property type="match status" value="1"/>
</dbReference>
<dbReference type="InterPro" id="IPR010093">
    <property type="entry name" value="SinI_DNA-bd"/>
</dbReference>
<dbReference type="EMBL" id="RQVS01000013">
    <property type="protein sequence ID" value="RRJ85998.1"/>
    <property type="molecule type" value="Genomic_DNA"/>
</dbReference>
<dbReference type="Proteomes" id="UP000274391">
    <property type="component" value="Unassembled WGS sequence"/>
</dbReference>
<sequence length="66" mass="7244">MAADLSDIRFLTVAEVAELMRVSKMTVYRMIHAGELPAVKFGRSFRVPESSVQDAISGTGRSERTA</sequence>
<dbReference type="Pfam" id="PF12728">
    <property type="entry name" value="HTH_17"/>
    <property type="match status" value="1"/>
</dbReference>
<dbReference type="NCBIfam" id="TIGR01764">
    <property type="entry name" value="excise"/>
    <property type="match status" value="1"/>
</dbReference>
<proteinExistence type="predicted"/>
<evidence type="ECO:0000313" key="3">
    <source>
        <dbReference type="Proteomes" id="UP000274391"/>
    </source>
</evidence>
<gene>
    <name evidence="2" type="ORF">EG850_10695</name>
</gene>
<evidence type="ECO:0000259" key="1">
    <source>
        <dbReference type="Pfam" id="PF12728"/>
    </source>
</evidence>
<protein>
    <submittedName>
        <fullName evidence="2">DNA-binding protein</fullName>
    </submittedName>
</protein>
<dbReference type="InterPro" id="IPR041657">
    <property type="entry name" value="HTH_17"/>
</dbReference>
<comment type="caution">
    <text evidence="2">The sequence shown here is derived from an EMBL/GenBank/DDBJ whole genome shotgun (WGS) entry which is preliminary data.</text>
</comment>
<dbReference type="GO" id="GO:0003677">
    <property type="term" value="F:DNA binding"/>
    <property type="evidence" value="ECO:0007669"/>
    <property type="project" value="UniProtKB-KW"/>
</dbReference>
<dbReference type="AlphaFoldDB" id="A0A3P3VVH5"/>
<organism evidence="2 3">
    <name type="scientific">Gulosibacter macacae</name>
    <dbReference type="NCBI Taxonomy" id="2488791"/>
    <lineage>
        <taxon>Bacteria</taxon>
        <taxon>Bacillati</taxon>
        <taxon>Actinomycetota</taxon>
        <taxon>Actinomycetes</taxon>
        <taxon>Micrococcales</taxon>
        <taxon>Microbacteriaceae</taxon>
        <taxon>Gulosibacter</taxon>
    </lineage>
</organism>
<dbReference type="OrthoDB" id="1853825at2"/>
<feature type="domain" description="Helix-turn-helix" evidence="1">
    <location>
        <begin position="10"/>
        <end position="56"/>
    </location>
</feature>
<name>A0A3P3VVH5_9MICO</name>
<evidence type="ECO:0000313" key="2">
    <source>
        <dbReference type="EMBL" id="RRJ85998.1"/>
    </source>
</evidence>
<accession>A0A3P3VVH5</accession>
<reference evidence="2 3" key="1">
    <citation type="submission" date="2018-11" db="EMBL/GenBank/DDBJ databases">
        <title>YIM 102482-1 draft genome.</title>
        <authorList>
            <person name="Li G."/>
            <person name="Jiang Y."/>
        </authorList>
    </citation>
    <scope>NUCLEOTIDE SEQUENCE [LARGE SCALE GENOMIC DNA]</scope>
    <source>
        <strain evidence="2 3">YIM 102482-1</strain>
    </source>
</reference>